<evidence type="ECO:0000256" key="1">
    <source>
        <dbReference type="HAMAP-Rule" id="MF_00761"/>
    </source>
</evidence>
<dbReference type="Gene3D" id="3.30.450.150">
    <property type="entry name" value="Haem-degrading domain"/>
    <property type="match status" value="1"/>
</dbReference>
<dbReference type="PANTHER" id="PTHR28255:SF1">
    <property type="entry name" value="UPF0303 PROTEIN YBR137W"/>
    <property type="match status" value="1"/>
</dbReference>
<gene>
    <name evidence="2" type="ORF">SAMN05660324_2948</name>
</gene>
<dbReference type="Pfam" id="PF03928">
    <property type="entry name" value="HbpS-like"/>
    <property type="match status" value="1"/>
</dbReference>
<protein>
    <recommendedName>
        <fullName evidence="1">UPF0303 protein SAMN05660324_2948</fullName>
    </recommendedName>
</protein>
<sequence>MRPLCDDPCVSDDVQALITRVQEQERRLVLPGFTHDDAWALGTLLVGMARERGLPVTVDITRGQQQLFHAALEGTAAHNDVWIARKVATVRELGTSSFLAGLQARARGEVFEDAPWIDAARMAGHGGAFPITVAGAGVVGTLTVSGLPQAEDHALAVEALEAFLAQL</sequence>
<evidence type="ECO:0000313" key="2">
    <source>
        <dbReference type="EMBL" id="SDG55693.1"/>
    </source>
</evidence>
<dbReference type="AlphaFoldDB" id="A0A1G7V7F3"/>
<reference evidence="3" key="1">
    <citation type="submission" date="2016-10" db="EMBL/GenBank/DDBJ databases">
        <authorList>
            <person name="Varghese N."/>
            <person name="Submissions S."/>
        </authorList>
    </citation>
    <scope>NUCLEOTIDE SEQUENCE [LARGE SCALE GENOMIC DNA]</scope>
    <source>
        <strain evidence="3">DSM 44526</strain>
    </source>
</reference>
<dbReference type="InterPro" id="IPR038084">
    <property type="entry name" value="PduO/GlcC-like_sf"/>
</dbReference>
<accession>A0A1G7V7F3</accession>
<evidence type="ECO:0000313" key="3">
    <source>
        <dbReference type="Proteomes" id="UP000198863"/>
    </source>
</evidence>
<dbReference type="EMBL" id="FNCF01000004">
    <property type="protein sequence ID" value="SDG55693.1"/>
    <property type="molecule type" value="Genomic_DNA"/>
</dbReference>
<dbReference type="Proteomes" id="UP000198863">
    <property type="component" value="Unassembled WGS sequence"/>
</dbReference>
<comment type="similarity">
    <text evidence="1">Belongs to the UPF0303 family.</text>
</comment>
<dbReference type="PANTHER" id="PTHR28255">
    <property type="match status" value="1"/>
</dbReference>
<name>A0A1G7V7F3_9ACTN</name>
<dbReference type="InterPro" id="IPR010371">
    <property type="entry name" value="YBR137W-like"/>
</dbReference>
<keyword evidence="3" id="KW-1185">Reference proteome</keyword>
<dbReference type="HAMAP" id="MF_00761">
    <property type="entry name" value="UPF0303"/>
    <property type="match status" value="1"/>
</dbReference>
<dbReference type="PIRSF" id="PIRSF008757">
    <property type="entry name" value="UCP008757"/>
    <property type="match status" value="1"/>
</dbReference>
<proteinExistence type="inferred from homology"/>
<dbReference type="SUPFAM" id="SSF143744">
    <property type="entry name" value="GlcG-like"/>
    <property type="match status" value="1"/>
</dbReference>
<organism evidence="2 3">
    <name type="scientific">Klenkia brasiliensis</name>
    <dbReference type="NCBI Taxonomy" id="333142"/>
    <lineage>
        <taxon>Bacteria</taxon>
        <taxon>Bacillati</taxon>
        <taxon>Actinomycetota</taxon>
        <taxon>Actinomycetes</taxon>
        <taxon>Geodermatophilales</taxon>
        <taxon>Geodermatophilaceae</taxon>
        <taxon>Klenkia</taxon>
    </lineage>
</organism>
<dbReference type="NCBIfam" id="NF002696">
    <property type="entry name" value="PRK02487.1-5"/>
    <property type="match status" value="1"/>
</dbReference>
<dbReference type="InterPro" id="IPR005624">
    <property type="entry name" value="PduO/GlcC-like"/>
</dbReference>